<feature type="region of interest" description="Disordered" evidence="1">
    <location>
        <begin position="297"/>
        <end position="317"/>
    </location>
</feature>
<feature type="transmembrane region" description="Helical" evidence="2">
    <location>
        <begin position="39"/>
        <end position="61"/>
    </location>
</feature>
<feature type="region of interest" description="Disordered" evidence="1">
    <location>
        <begin position="105"/>
        <end position="124"/>
    </location>
</feature>
<organism evidence="3 4">
    <name type="scientific">Actinomadura rubrisoli</name>
    <dbReference type="NCBI Taxonomy" id="2530368"/>
    <lineage>
        <taxon>Bacteria</taxon>
        <taxon>Bacillati</taxon>
        <taxon>Actinomycetota</taxon>
        <taxon>Actinomycetes</taxon>
        <taxon>Streptosporangiales</taxon>
        <taxon>Thermomonosporaceae</taxon>
        <taxon>Actinomadura</taxon>
    </lineage>
</organism>
<dbReference type="RefSeq" id="WP_131892375.1">
    <property type="nucleotide sequence ID" value="NZ_SMKU01000045.1"/>
</dbReference>
<dbReference type="Proteomes" id="UP000294513">
    <property type="component" value="Unassembled WGS sequence"/>
</dbReference>
<evidence type="ECO:0000256" key="2">
    <source>
        <dbReference type="SAM" id="Phobius"/>
    </source>
</evidence>
<dbReference type="AlphaFoldDB" id="A0A4R5C023"/>
<dbReference type="NCBIfam" id="NF038083">
    <property type="entry name" value="CU044_5270_fam"/>
    <property type="match status" value="1"/>
</dbReference>
<keyword evidence="2" id="KW-0812">Transmembrane</keyword>
<feature type="region of interest" description="Disordered" evidence="1">
    <location>
        <begin position="155"/>
        <end position="188"/>
    </location>
</feature>
<sequence length="340" mass="36481">MNDLVPPRRDLPQGRHEALRAHLIGELPARRGMRHRRRLAVGGLAAAGLAAAAAVVVLVPAGGEDHGPVLTNVGATEVLTRASRAAAARPDLKPRPDQFLYVESRDYQRPGPDPEVEEGGAGKRRAWLSIDGRHAGLIRGSENGRKEESTWLCSNSAEGQEGAANPTSRNPRVDLAHPPTGCRSEGALLTGMPNSVEAMRRWLYKHSHGDNPPDVQAFTTVGDSIREHYVQPRTLSLLFAAAARLPGVTVTRGVTDLAGRKGIAVGQTWQQVRKELIFDARTYALLGERTVVDLQSTWRPSGASPSPSGSARAPGKQGTVLYASAELKMAVTDRAGQQPR</sequence>
<name>A0A4R5C023_9ACTN</name>
<reference evidence="3 4" key="1">
    <citation type="submission" date="2019-03" db="EMBL/GenBank/DDBJ databases">
        <title>Draft genome sequences of novel Actinobacteria.</title>
        <authorList>
            <person name="Sahin N."/>
            <person name="Ay H."/>
            <person name="Saygin H."/>
        </authorList>
    </citation>
    <scope>NUCLEOTIDE SEQUENCE [LARGE SCALE GENOMIC DNA]</scope>
    <source>
        <strain evidence="3 4">H3C3</strain>
    </source>
</reference>
<proteinExistence type="predicted"/>
<gene>
    <name evidence="3" type="ORF">E1298_11985</name>
</gene>
<protein>
    <recommendedName>
        <fullName evidence="5">CU044_5270 family protein</fullName>
    </recommendedName>
</protein>
<dbReference type="InterPro" id="IPR047789">
    <property type="entry name" value="CU044_5270-like"/>
</dbReference>
<keyword evidence="2" id="KW-0472">Membrane</keyword>
<evidence type="ECO:0008006" key="5">
    <source>
        <dbReference type="Google" id="ProtNLM"/>
    </source>
</evidence>
<accession>A0A4R5C023</accession>
<comment type="caution">
    <text evidence="3">The sequence shown here is derived from an EMBL/GenBank/DDBJ whole genome shotgun (WGS) entry which is preliminary data.</text>
</comment>
<keyword evidence="4" id="KW-1185">Reference proteome</keyword>
<evidence type="ECO:0000313" key="4">
    <source>
        <dbReference type="Proteomes" id="UP000294513"/>
    </source>
</evidence>
<dbReference type="EMBL" id="SMKU01000045">
    <property type="protein sequence ID" value="TDD91343.1"/>
    <property type="molecule type" value="Genomic_DNA"/>
</dbReference>
<dbReference type="OrthoDB" id="3612087at2"/>
<keyword evidence="2" id="KW-1133">Transmembrane helix</keyword>
<feature type="compositionally biased region" description="Low complexity" evidence="1">
    <location>
        <begin position="299"/>
        <end position="315"/>
    </location>
</feature>
<evidence type="ECO:0000313" key="3">
    <source>
        <dbReference type="EMBL" id="TDD91343.1"/>
    </source>
</evidence>
<evidence type="ECO:0000256" key="1">
    <source>
        <dbReference type="SAM" id="MobiDB-lite"/>
    </source>
</evidence>